<dbReference type="GO" id="GO:0046872">
    <property type="term" value="F:metal ion binding"/>
    <property type="evidence" value="ECO:0007669"/>
    <property type="project" value="UniProtKB-KW"/>
</dbReference>
<dbReference type="Gene3D" id="3.40.50.10260">
    <property type="entry name" value="YjeF N-terminal domain"/>
    <property type="match status" value="1"/>
</dbReference>
<dbReference type="NCBIfam" id="TIGR00197">
    <property type="entry name" value="yjeF_nterm"/>
    <property type="match status" value="1"/>
</dbReference>
<keyword evidence="8" id="KW-0520">NAD</keyword>
<organism evidence="11 12">
    <name type="scientific">Cyanidiococcus yangmingshanensis</name>
    <dbReference type="NCBI Taxonomy" id="2690220"/>
    <lineage>
        <taxon>Eukaryota</taxon>
        <taxon>Rhodophyta</taxon>
        <taxon>Bangiophyceae</taxon>
        <taxon>Cyanidiales</taxon>
        <taxon>Cyanidiaceae</taxon>
        <taxon>Cyanidiococcus</taxon>
    </lineage>
</organism>
<feature type="domain" description="YjeF N-terminal" evidence="10">
    <location>
        <begin position="1"/>
        <end position="195"/>
    </location>
</feature>
<dbReference type="GO" id="GO:0000166">
    <property type="term" value="F:nucleotide binding"/>
    <property type="evidence" value="ECO:0007669"/>
    <property type="project" value="UniProtKB-KW"/>
</dbReference>
<sequence length="195" mass="21347">MSDAYGYTLEQLMELAGLAVALATARECPNRCENVVAVCGPGNNGGDGLVAARHLRLFGYEHVQAIYPRPGGSNHFQRLVKQAQVHGVQFVDQAAFGRTIQDADVLIDAIFGFSFRAERPIREPYASLIRHMNESSRAHTVIAVDVPSGWDVEHGPPPAAQTSDECRRLFSHHDGGSPMGCQKRIQLFGRMCGYP</sequence>
<dbReference type="GO" id="GO:0052856">
    <property type="term" value="F:NAD(P)HX epimerase activity"/>
    <property type="evidence" value="ECO:0007669"/>
    <property type="project" value="UniProtKB-EC"/>
</dbReference>
<evidence type="ECO:0000313" key="11">
    <source>
        <dbReference type="EMBL" id="KAF6002894.1"/>
    </source>
</evidence>
<comment type="catalytic activity">
    <reaction evidence="1">
        <text>(6R)-NADHX = (6S)-NADHX</text>
        <dbReference type="Rhea" id="RHEA:32215"/>
        <dbReference type="ChEBI" id="CHEBI:64074"/>
        <dbReference type="ChEBI" id="CHEBI:64075"/>
        <dbReference type="EC" id="5.1.99.6"/>
    </reaction>
</comment>
<comment type="catalytic activity">
    <reaction evidence="2">
        <text>(6R)-NADPHX = (6S)-NADPHX</text>
        <dbReference type="Rhea" id="RHEA:32227"/>
        <dbReference type="ChEBI" id="CHEBI:64076"/>
        <dbReference type="ChEBI" id="CHEBI:64077"/>
        <dbReference type="EC" id="5.1.99.6"/>
    </reaction>
</comment>
<evidence type="ECO:0000256" key="7">
    <source>
        <dbReference type="ARBA" id="ARBA00022958"/>
    </source>
</evidence>
<keyword evidence="5" id="KW-0547">Nucleotide-binding</keyword>
<keyword evidence="6" id="KW-0521">NADP</keyword>
<evidence type="ECO:0000256" key="5">
    <source>
        <dbReference type="ARBA" id="ARBA00022741"/>
    </source>
</evidence>
<dbReference type="PROSITE" id="PS51385">
    <property type="entry name" value="YJEF_N"/>
    <property type="match status" value="1"/>
</dbReference>
<dbReference type="PANTHER" id="PTHR13232">
    <property type="entry name" value="NAD(P)H-HYDRATE EPIMERASE"/>
    <property type="match status" value="1"/>
</dbReference>
<dbReference type="EC" id="5.1.99.6" evidence="3"/>
<proteinExistence type="predicted"/>
<evidence type="ECO:0000256" key="6">
    <source>
        <dbReference type="ARBA" id="ARBA00022857"/>
    </source>
</evidence>
<keyword evidence="7" id="KW-0630">Potassium</keyword>
<evidence type="ECO:0000259" key="10">
    <source>
        <dbReference type="PROSITE" id="PS51385"/>
    </source>
</evidence>
<protein>
    <recommendedName>
        <fullName evidence="3">NAD(P)H-hydrate epimerase</fullName>
        <ecNumber evidence="3">5.1.99.6</ecNumber>
    </recommendedName>
</protein>
<evidence type="ECO:0000256" key="2">
    <source>
        <dbReference type="ARBA" id="ARBA00000909"/>
    </source>
</evidence>
<dbReference type="InterPro" id="IPR036652">
    <property type="entry name" value="YjeF_N_dom_sf"/>
</dbReference>
<evidence type="ECO:0000256" key="1">
    <source>
        <dbReference type="ARBA" id="ARBA00000013"/>
    </source>
</evidence>
<keyword evidence="12" id="KW-1185">Reference proteome</keyword>
<keyword evidence="9" id="KW-0413">Isomerase</keyword>
<dbReference type="InterPro" id="IPR032976">
    <property type="entry name" value="YJEFN_prot_NAXE-like"/>
</dbReference>
<dbReference type="SUPFAM" id="SSF64153">
    <property type="entry name" value="YjeF N-terminal domain-like"/>
    <property type="match status" value="1"/>
</dbReference>
<gene>
    <name evidence="11" type="primary">APOA1BP_1</name>
    <name evidence="11" type="ORF">F1559_000316</name>
</gene>
<evidence type="ECO:0000256" key="4">
    <source>
        <dbReference type="ARBA" id="ARBA00022723"/>
    </source>
</evidence>
<evidence type="ECO:0000256" key="8">
    <source>
        <dbReference type="ARBA" id="ARBA00023027"/>
    </source>
</evidence>
<comment type="caution">
    <text evidence="11">The sequence shown here is derived from an EMBL/GenBank/DDBJ whole genome shotgun (WGS) entry which is preliminary data.</text>
</comment>
<dbReference type="InterPro" id="IPR004443">
    <property type="entry name" value="YjeF_N_dom"/>
</dbReference>
<dbReference type="Proteomes" id="UP000530660">
    <property type="component" value="Unassembled WGS sequence"/>
</dbReference>
<keyword evidence="4" id="KW-0479">Metal-binding</keyword>
<dbReference type="Pfam" id="PF03853">
    <property type="entry name" value="YjeF_N"/>
    <property type="match status" value="1"/>
</dbReference>
<reference evidence="11 12" key="1">
    <citation type="journal article" date="2020" name="J. Phycol.">
        <title>Comparative genome analysis reveals Cyanidiococcus gen. nov., a new extremophilic red algal genus sister to Cyanidioschyzon (Cyanidioschyzonaceae, Rhodophyta).</title>
        <authorList>
            <person name="Liu S.-L."/>
            <person name="Chiang Y.-R."/>
            <person name="Yoon H.S."/>
            <person name="Fu H.-Y."/>
        </authorList>
    </citation>
    <scope>NUCLEOTIDE SEQUENCE [LARGE SCALE GENOMIC DNA]</scope>
    <source>
        <strain evidence="11 12">THAL066</strain>
    </source>
</reference>
<evidence type="ECO:0000313" key="12">
    <source>
        <dbReference type="Proteomes" id="UP000530660"/>
    </source>
</evidence>
<accession>A0A7J7IJG8</accession>
<evidence type="ECO:0000256" key="3">
    <source>
        <dbReference type="ARBA" id="ARBA00012228"/>
    </source>
</evidence>
<name>A0A7J7IJG8_9RHOD</name>
<evidence type="ECO:0000256" key="9">
    <source>
        <dbReference type="ARBA" id="ARBA00023235"/>
    </source>
</evidence>
<dbReference type="PANTHER" id="PTHR13232:SF10">
    <property type="entry name" value="NAD(P)H-HYDRATE EPIMERASE"/>
    <property type="match status" value="1"/>
</dbReference>
<dbReference type="AlphaFoldDB" id="A0A7J7IJG8"/>
<dbReference type="EMBL" id="VWRR01000008">
    <property type="protein sequence ID" value="KAF6002894.1"/>
    <property type="molecule type" value="Genomic_DNA"/>
</dbReference>
<dbReference type="GO" id="GO:0005739">
    <property type="term" value="C:mitochondrion"/>
    <property type="evidence" value="ECO:0007669"/>
    <property type="project" value="TreeGrafter"/>
</dbReference>
<dbReference type="OrthoDB" id="10064708at2759"/>